<proteinExistence type="predicted"/>
<protein>
    <submittedName>
        <fullName evidence="1">Uncharacterized protein</fullName>
    </submittedName>
</protein>
<gene>
    <name evidence="1" type="ORF">MNBD_GAMMA04-1029</name>
</gene>
<dbReference type="EMBL" id="UOFB01000085">
    <property type="protein sequence ID" value="VAW45473.1"/>
    <property type="molecule type" value="Genomic_DNA"/>
</dbReference>
<dbReference type="AlphaFoldDB" id="A0A3B0VZ92"/>
<evidence type="ECO:0000313" key="1">
    <source>
        <dbReference type="EMBL" id="VAW45473.1"/>
    </source>
</evidence>
<name>A0A3B0VZ92_9ZZZZ</name>
<sequence>MSIKSEILVWNGKSVDDIEDM</sequence>
<accession>A0A3B0VZ92</accession>
<reference evidence="1" key="1">
    <citation type="submission" date="2018-06" db="EMBL/GenBank/DDBJ databases">
        <authorList>
            <person name="Zhirakovskaya E."/>
        </authorList>
    </citation>
    <scope>NUCLEOTIDE SEQUENCE</scope>
</reference>
<feature type="non-terminal residue" evidence="1">
    <location>
        <position position="21"/>
    </location>
</feature>
<organism evidence="1">
    <name type="scientific">hydrothermal vent metagenome</name>
    <dbReference type="NCBI Taxonomy" id="652676"/>
    <lineage>
        <taxon>unclassified sequences</taxon>
        <taxon>metagenomes</taxon>
        <taxon>ecological metagenomes</taxon>
    </lineage>
</organism>